<dbReference type="InterPro" id="IPR001845">
    <property type="entry name" value="HTH_ArsR_DNA-bd_dom"/>
</dbReference>
<dbReference type="Proteomes" id="UP001163266">
    <property type="component" value="Chromosome"/>
</dbReference>
<dbReference type="PRINTS" id="PR00778">
    <property type="entry name" value="HTHARSR"/>
</dbReference>
<evidence type="ECO:0000313" key="6">
    <source>
        <dbReference type="EMBL" id="UZD56404.1"/>
    </source>
</evidence>
<name>A0ABY6MWM9_9BURK</name>
<dbReference type="Gene3D" id="1.10.10.10">
    <property type="entry name" value="Winged helix-like DNA-binding domain superfamily/Winged helix DNA-binding domain"/>
    <property type="match status" value="1"/>
</dbReference>
<dbReference type="InterPro" id="IPR011991">
    <property type="entry name" value="ArsR-like_HTH"/>
</dbReference>
<proteinExistence type="predicted"/>
<organism evidence="6 7">
    <name type="scientific">Caldimonas aquatica</name>
    <dbReference type="NCBI Taxonomy" id="376175"/>
    <lineage>
        <taxon>Bacteria</taxon>
        <taxon>Pseudomonadati</taxon>
        <taxon>Pseudomonadota</taxon>
        <taxon>Betaproteobacteria</taxon>
        <taxon>Burkholderiales</taxon>
        <taxon>Sphaerotilaceae</taxon>
        <taxon>Caldimonas</taxon>
    </lineage>
</organism>
<evidence type="ECO:0000256" key="4">
    <source>
        <dbReference type="SAM" id="MobiDB-lite"/>
    </source>
</evidence>
<dbReference type="SMART" id="SM00418">
    <property type="entry name" value="HTH_ARSR"/>
    <property type="match status" value="1"/>
</dbReference>
<evidence type="ECO:0000313" key="7">
    <source>
        <dbReference type="Proteomes" id="UP001163266"/>
    </source>
</evidence>
<dbReference type="PANTHER" id="PTHR43132:SF9">
    <property type="entry name" value="ARSR FAMILY TRANSCRIPTIONAL REGULATORY PROTEIN"/>
    <property type="match status" value="1"/>
</dbReference>
<dbReference type="InterPro" id="IPR036388">
    <property type="entry name" value="WH-like_DNA-bd_sf"/>
</dbReference>
<feature type="region of interest" description="Disordered" evidence="4">
    <location>
        <begin position="120"/>
        <end position="139"/>
    </location>
</feature>
<dbReference type="Pfam" id="PF01022">
    <property type="entry name" value="HTH_5"/>
    <property type="match status" value="1"/>
</dbReference>
<keyword evidence="1" id="KW-0805">Transcription regulation</keyword>
<gene>
    <name evidence="6" type="ORF">OMP39_07535</name>
</gene>
<dbReference type="NCBIfam" id="NF033788">
    <property type="entry name" value="HTH_metalloreg"/>
    <property type="match status" value="1"/>
</dbReference>
<reference evidence="6" key="1">
    <citation type="submission" date="2022-10" db="EMBL/GenBank/DDBJ databases">
        <title>Complete genome sequence of Schlegelella aquatica LMG 23380.</title>
        <authorList>
            <person name="Musilova J."/>
            <person name="Kourilova X."/>
            <person name="Bezdicek M."/>
            <person name="Hermankova K."/>
            <person name="Obruca S."/>
            <person name="Sedlar K."/>
        </authorList>
    </citation>
    <scope>NUCLEOTIDE SEQUENCE</scope>
    <source>
        <strain evidence="6">LMG 23380</strain>
    </source>
</reference>
<dbReference type="RefSeq" id="WP_264894409.1">
    <property type="nucleotide sequence ID" value="NZ_CP110257.1"/>
</dbReference>
<protein>
    <submittedName>
        <fullName evidence="6">Metalloregulator ArsR/SmtB family transcription factor</fullName>
    </submittedName>
</protein>
<sequence length="139" mass="15049">MQDLPPEALEQVAAYFQALAEPTRLQILNLLRQGEYNVGELAQACECTSANVSRHLALLMQHGLVRRESRGTAVYYRVADESVYALCDLVCGSIARRLDDVVHGRTLFGAAAASVAQASAPAPAEASARRPRGRRVKSV</sequence>
<evidence type="ECO:0000256" key="2">
    <source>
        <dbReference type="ARBA" id="ARBA00023125"/>
    </source>
</evidence>
<accession>A0ABY6MWM9</accession>
<keyword evidence="3" id="KW-0804">Transcription</keyword>
<keyword evidence="7" id="KW-1185">Reference proteome</keyword>
<feature type="compositionally biased region" description="Basic residues" evidence="4">
    <location>
        <begin position="129"/>
        <end position="139"/>
    </location>
</feature>
<dbReference type="PANTHER" id="PTHR43132">
    <property type="entry name" value="ARSENICAL RESISTANCE OPERON REPRESSOR ARSR-RELATED"/>
    <property type="match status" value="1"/>
</dbReference>
<dbReference type="EMBL" id="CP110257">
    <property type="protein sequence ID" value="UZD56404.1"/>
    <property type="molecule type" value="Genomic_DNA"/>
</dbReference>
<evidence type="ECO:0000259" key="5">
    <source>
        <dbReference type="PROSITE" id="PS50987"/>
    </source>
</evidence>
<feature type="domain" description="HTH arsR-type" evidence="5">
    <location>
        <begin position="4"/>
        <end position="98"/>
    </location>
</feature>
<dbReference type="SUPFAM" id="SSF46785">
    <property type="entry name" value="Winged helix' DNA-binding domain"/>
    <property type="match status" value="1"/>
</dbReference>
<dbReference type="InterPro" id="IPR036390">
    <property type="entry name" value="WH_DNA-bd_sf"/>
</dbReference>
<dbReference type="PROSITE" id="PS50987">
    <property type="entry name" value="HTH_ARSR_2"/>
    <property type="match status" value="1"/>
</dbReference>
<evidence type="ECO:0000256" key="1">
    <source>
        <dbReference type="ARBA" id="ARBA00023015"/>
    </source>
</evidence>
<evidence type="ECO:0000256" key="3">
    <source>
        <dbReference type="ARBA" id="ARBA00023163"/>
    </source>
</evidence>
<keyword evidence="2" id="KW-0238">DNA-binding</keyword>
<dbReference type="InterPro" id="IPR051011">
    <property type="entry name" value="Metal_resp_trans_reg"/>
</dbReference>
<dbReference type="CDD" id="cd00090">
    <property type="entry name" value="HTH_ARSR"/>
    <property type="match status" value="1"/>
</dbReference>